<evidence type="ECO:0000313" key="1">
    <source>
        <dbReference type="Proteomes" id="UP000887574"/>
    </source>
</evidence>
<dbReference type="AlphaFoldDB" id="A0A915CYH9"/>
<reference evidence="2" key="1">
    <citation type="submission" date="2022-11" db="UniProtKB">
        <authorList>
            <consortium name="WormBaseParasite"/>
        </authorList>
    </citation>
    <scope>IDENTIFICATION</scope>
</reference>
<dbReference type="Proteomes" id="UP000887574">
    <property type="component" value="Unplaced"/>
</dbReference>
<sequence>MIEAHKPTHRGDADGDAFGWLNGTIQKGFGDVGLGSRLGSALSSKLCFILNVMCELLIVYLLEYAGADRRGGSKAHSLDYSFPYFSFYNAQSVPVTVSGIGKQPKLMMSVGLWELTELDGQGIDLG</sequence>
<dbReference type="WBParaSite" id="jg13628">
    <property type="protein sequence ID" value="jg13628"/>
    <property type="gene ID" value="jg13628"/>
</dbReference>
<organism evidence="1 2">
    <name type="scientific">Ditylenchus dipsaci</name>
    <dbReference type="NCBI Taxonomy" id="166011"/>
    <lineage>
        <taxon>Eukaryota</taxon>
        <taxon>Metazoa</taxon>
        <taxon>Ecdysozoa</taxon>
        <taxon>Nematoda</taxon>
        <taxon>Chromadorea</taxon>
        <taxon>Rhabditida</taxon>
        <taxon>Tylenchina</taxon>
        <taxon>Tylenchomorpha</taxon>
        <taxon>Sphaerularioidea</taxon>
        <taxon>Anguinidae</taxon>
        <taxon>Anguininae</taxon>
        <taxon>Ditylenchus</taxon>
    </lineage>
</organism>
<protein>
    <submittedName>
        <fullName evidence="2">Uncharacterized protein</fullName>
    </submittedName>
</protein>
<name>A0A915CYH9_9BILA</name>
<evidence type="ECO:0000313" key="2">
    <source>
        <dbReference type="WBParaSite" id="jg13628"/>
    </source>
</evidence>
<keyword evidence="1" id="KW-1185">Reference proteome</keyword>
<proteinExistence type="predicted"/>
<accession>A0A915CYH9</accession>